<comment type="caution">
    <text evidence="2">The sequence shown here is derived from an EMBL/GenBank/DDBJ whole genome shotgun (WGS) entry which is preliminary data.</text>
</comment>
<protein>
    <recommendedName>
        <fullName evidence="4">RING-type domain-containing protein</fullName>
    </recommendedName>
</protein>
<sequence>MFGSAPAAVTPLSSTVAADDGGEKLVVAVRELAIDTSEAADDSVELLGSSFASTSPSILLTPPPEENGDLPSFPILLLESQCPPPSVSVSGRSIAGSIHEVVTIEAEKQPALTPPPTNVNVLANLPPIQNTSASEHPHNVDDEESDFLDITSLSRKIRKTWMLPARDGSVAVRGHDGVNELVEEQLQLAKGSGFGAWKDYDDEETDGGGPSSPNVHGTKVNFPTVDENECMEEAFDTFAESSSFAFGKGKESAHSIRTTSTKTLRRGLRLSSISSVLSNTTVSDGDGGDPEMIALAKELLEMHYWEAVAGRSATVKSKKSLKGNSTVRSEKGVEDGLQEELENSTLWEDALAEEALVEAEPTSFDCPICGDEVSADLGYEYHDGCENGHTCRTCALAYVRSCLGDVQAQFPIKCPLCFGSGTGGGESGEWPLTNVVKATTELAAGNFDDGEGLSADEVDGIWRHTNLKDLLVEQGHWFCPKCERLSLREGTGENAEEMVGGAEAAAPAPAQPTGFMQRMRGIFLPTRRSIRRSSNTSNPFAPFIPSFEDRVECPYCYYIHCDACDSPWHSAILEKEEEMQLRIVLLGQLWVSKVSGM</sequence>
<evidence type="ECO:0000313" key="3">
    <source>
        <dbReference type="Proteomes" id="UP001212841"/>
    </source>
</evidence>
<dbReference type="AlphaFoldDB" id="A0AAD5X8V9"/>
<reference evidence="2" key="1">
    <citation type="submission" date="2020-05" db="EMBL/GenBank/DDBJ databases">
        <title>Phylogenomic resolution of chytrid fungi.</title>
        <authorList>
            <person name="Stajich J.E."/>
            <person name="Amses K."/>
            <person name="Simmons R."/>
            <person name="Seto K."/>
            <person name="Myers J."/>
            <person name="Bonds A."/>
            <person name="Quandt C.A."/>
            <person name="Barry K."/>
            <person name="Liu P."/>
            <person name="Grigoriev I."/>
            <person name="Longcore J.E."/>
            <person name="James T.Y."/>
        </authorList>
    </citation>
    <scope>NUCLEOTIDE SEQUENCE</scope>
    <source>
        <strain evidence="2">JEL0318</strain>
    </source>
</reference>
<evidence type="ECO:0000313" key="2">
    <source>
        <dbReference type="EMBL" id="KAJ3055515.1"/>
    </source>
</evidence>
<dbReference type="EMBL" id="JADGJD010000075">
    <property type="protein sequence ID" value="KAJ3055515.1"/>
    <property type="molecule type" value="Genomic_DNA"/>
</dbReference>
<organism evidence="2 3">
    <name type="scientific">Rhizophlyctis rosea</name>
    <dbReference type="NCBI Taxonomy" id="64517"/>
    <lineage>
        <taxon>Eukaryota</taxon>
        <taxon>Fungi</taxon>
        <taxon>Fungi incertae sedis</taxon>
        <taxon>Chytridiomycota</taxon>
        <taxon>Chytridiomycota incertae sedis</taxon>
        <taxon>Chytridiomycetes</taxon>
        <taxon>Rhizophlyctidales</taxon>
        <taxon>Rhizophlyctidaceae</taxon>
        <taxon>Rhizophlyctis</taxon>
    </lineage>
</organism>
<feature type="region of interest" description="Disordered" evidence="1">
    <location>
        <begin position="197"/>
        <end position="221"/>
    </location>
</feature>
<evidence type="ECO:0000256" key="1">
    <source>
        <dbReference type="SAM" id="MobiDB-lite"/>
    </source>
</evidence>
<proteinExistence type="predicted"/>
<dbReference type="Proteomes" id="UP001212841">
    <property type="component" value="Unassembled WGS sequence"/>
</dbReference>
<name>A0AAD5X8V9_9FUNG</name>
<gene>
    <name evidence="2" type="ORF">HK097_010291</name>
</gene>
<evidence type="ECO:0008006" key="4">
    <source>
        <dbReference type="Google" id="ProtNLM"/>
    </source>
</evidence>
<keyword evidence="3" id="KW-1185">Reference proteome</keyword>
<accession>A0AAD5X8V9</accession>